<keyword evidence="3" id="KW-1185">Reference proteome</keyword>
<dbReference type="InterPro" id="IPR017850">
    <property type="entry name" value="Alkaline_phosphatase_core_sf"/>
</dbReference>
<dbReference type="HOGENOM" id="CLU_2747323_0_0_1"/>
<dbReference type="STRING" id="13249.T1I981"/>
<dbReference type="GO" id="GO:0004035">
    <property type="term" value="F:alkaline phosphatase activity"/>
    <property type="evidence" value="ECO:0007669"/>
    <property type="project" value="UniProtKB-EC"/>
</dbReference>
<reference evidence="2" key="1">
    <citation type="submission" date="2015-05" db="UniProtKB">
        <authorList>
            <consortium name="EnsemblMetazoa"/>
        </authorList>
    </citation>
    <scope>IDENTIFICATION</scope>
</reference>
<dbReference type="EnsemblMetazoa" id="RPRC012853-RA">
    <property type="protein sequence ID" value="RPRC012853-PA"/>
    <property type="gene ID" value="RPRC012853"/>
</dbReference>
<proteinExistence type="predicted"/>
<dbReference type="EC" id="3.1.3.1" evidence="1"/>
<evidence type="ECO:0000313" key="2">
    <source>
        <dbReference type="EnsemblMetazoa" id="RPRC012853-PA"/>
    </source>
</evidence>
<dbReference type="Gene3D" id="3.40.720.10">
    <property type="entry name" value="Alkaline Phosphatase, subunit A"/>
    <property type="match status" value="1"/>
</dbReference>
<name>T1I981_RHOPR</name>
<accession>T1I981</accession>
<dbReference type="Pfam" id="PF00245">
    <property type="entry name" value="Alk_phosphatase"/>
    <property type="match status" value="1"/>
</dbReference>
<dbReference type="InterPro" id="IPR001952">
    <property type="entry name" value="Alkaline_phosphatase"/>
</dbReference>
<dbReference type="SUPFAM" id="SSF53649">
    <property type="entry name" value="Alkaline phosphatase-like"/>
    <property type="match status" value="1"/>
</dbReference>
<evidence type="ECO:0000256" key="1">
    <source>
        <dbReference type="ARBA" id="ARBA00012647"/>
    </source>
</evidence>
<dbReference type="PANTHER" id="PTHR11596:SF91">
    <property type="entry name" value="ALKALINE PHOSPHATASE-RELATED"/>
    <property type="match status" value="1"/>
</dbReference>
<protein>
    <recommendedName>
        <fullName evidence="1">alkaline phosphatase</fullName>
        <ecNumber evidence="1">3.1.3.1</ecNumber>
    </recommendedName>
</protein>
<dbReference type="InParanoid" id="T1I981"/>
<dbReference type="VEuPathDB" id="VectorBase:RPRC012853"/>
<evidence type="ECO:0000313" key="3">
    <source>
        <dbReference type="Proteomes" id="UP000015103"/>
    </source>
</evidence>
<organism evidence="2 3">
    <name type="scientific">Rhodnius prolixus</name>
    <name type="common">Triatomid bug</name>
    <dbReference type="NCBI Taxonomy" id="13249"/>
    <lineage>
        <taxon>Eukaryota</taxon>
        <taxon>Metazoa</taxon>
        <taxon>Ecdysozoa</taxon>
        <taxon>Arthropoda</taxon>
        <taxon>Hexapoda</taxon>
        <taxon>Insecta</taxon>
        <taxon>Pterygota</taxon>
        <taxon>Neoptera</taxon>
        <taxon>Paraneoptera</taxon>
        <taxon>Hemiptera</taxon>
        <taxon>Heteroptera</taxon>
        <taxon>Panheteroptera</taxon>
        <taxon>Cimicomorpha</taxon>
        <taxon>Reduviidae</taxon>
        <taxon>Triatominae</taxon>
        <taxon>Rhodnius</taxon>
    </lineage>
</organism>
<dbReference type="Proteomes" id="UP000015103">
    <property type="component" value="Unassembled WGS sequence"/>
</dbReference>
<sequence length="75" mass="8820">MVILGGGRRHWISKVASHPEQEKEEGRRLDGRNLIEDWLRDKKRRGIRAQYVWNKELMDKVDPKSVDQLLGAQIL</sequence>
<dbReference type="OMA" id="RRHWISK"/>
<dbReference type="PANTHER" id="PTHR11596">
    <property type="entry name" value="ALKALINE PHOSPHATASE"/>
    <property type="match status" value="1"/>
</dbReference>
<dbReference type="EMBL" id="ACPB03021268">
    <property type="status" value="NOT_ANNOTATED_CDS"/>
    <property type="molecule type" value="Genomic_DNA"/>
</dbReference>
<dbReference type="eggNOG" id="KOG4126">
    <property type="taxonomic scope" value="Eukaryota"/>
</dbReference>
<dbReference type="AlphaFoldDB" id="T1I981"/>